<sequence length="102" mass="11116">MDGKHAEFEIEVCRRRDLVMIGYQNVPGGRRCSNLVRVDPALLAFLLDAGCTSVIRMSAAGVEETLTIQQCKRQGSVLEKQCSDEGRSASAVDGSITQWDLG</sequence>
<proteinExistence type="predicted"/>
<protein>
    <submittedName>
        <fullName evidence="1">Uncharacterized protein</fullName>
    </submittedName>
</protein>
<evidence type="ECO:0000313" key="1">
    <source>
        <dbReference type="EMBL" id="KAF2015773.1"/>
    </source>
</evidence>
<accession>A0A6A5XS59</accession>
<dbReference type="GeneID" id="54288423"/>
<organism evidence="1 2">
    <name type="scientific">Aaosphaeria arxii CBS 175.79</name>
    <dbReference type="NCBI Taxonomy" id="1450172"/>
    <lineage>
        <taxon>Eukaryota</taxon>
        <taxon>Fungi</taxon>
        <taxon>Dikarya</taxon>
        <taxon>Ascomycota</taxon>
        <taxon>Pezizomycotina</taxon>
        <taxon>Dothideomycetes</taxon>
        <taxon>Pleosporomycetidae</taxon>
        <taxon>Pleosporales</taxon>
        <taxon>Pleosporales incertae sedis</taxon>
        <taxon>Aaosphaeria</taxon>
    </lineage>
</organism>
<gene>
    <name evidence="1" type="ORF">BU24DRAFT_450434</name>
</gene>
<dbReference type="AlphaFoldDB" id="A0A6A5XS59"/>
<dbReference type="EMBL" id="ML978069">
    <property type="protein sequence ID" value="KAF2015773.1"/>
    <property type="molecule type" value="Genomic_DNA"/>
</dbReference>
<reference evidence="1" key="1">
    <citation type="journal article" date="2020" name="Stud. Mycol.">
        <title>101 Dothideomycetes genomes: a test case for predicting lifestyles and emergence of pathogens.</title>
        <authorList>
            <person name="Haridas S."/>
            <person name="Albert R."/>
            <person name="Binder M."/>
            <person name="Bloem J."/>
            <person name="Labutti K."/>
            <person name="Salamov A."/>
            <person name="Andreopoulos B."/>
            <person name="Baker S."/>
            <person name="Barry K."/>
            <person name="Bills G."/>
            <person name="Bluhm B."/>
            <person name="Cannon C."/>
            <person name="Castanera R."/>
            <person name="Culley D."/>
            <person name="Daum C."/>
            <person name="Ezra D."/>
            <person name="Gonzalez J."/>
            <person name="Henrissat B."/>
            <person name="Kuo A."/>
            <person name="Liang C."/>
            <person name="Lipzen A."/>
            <person name="Lutzoni F."/>
            <person name="Magnuson J."/>
            <person name="Mondo S."/>
            <person name="Nolan M."/>
            <person name="Ohm R."/>
            <person name="Pangilinan J."/>
            <person name="Park H.-J."/>
            <person name="Ramirez L."/>
            <person name="Alfaro M."/>
            <person name="Sun H."/>
            <person name="Tritt A."/>
            <person name="Yoshinaga Y."/>
            <person name="Zwiers L.-H."/>
            <person name="Turgeon B."/>
            <person name="Goodwin S."/>
            <person name="Spatafora J."/>
            <person name="Crous P."/>
            <person name="Grigoriev I."/>
        </authorList>
    </citation>
    <scope>NUCLEOTIDE SEQUENCE</scope>
    <source>
        <strain evidence="1">CBS 175.79</strain>
    </source>
</reference>
<name>A0A6A5XS59_9PLEO</name>
<dbReference type="RefSeq" id="XP_033384112.1">
    <property type="nucleotide sequence ID" value="XM_033531026.1"/>
</dbReference>
<dbReference type="Proteomes" id="UP000799778">
    <property type="component" value="Unassembled WGS sequence"/>
</dbReference>
<keyword evidence="2" id="KW-1185">Reference proteome</keyword>
<evidence type="ECO:0000313" key="2">
    <source>
        <dbReference type="Proteomes" id="UP000799778"/>
    </source>
</evidence>